<protein>
    <recommendedName>
        <fullName evidence="1">F-box domain-containing protein</fullName>
    </recommendedName>
</protein>
<keyword evidence="3" id="KW-1185">Reference proteome</keyword>
<name>A0ABR2ZZR7_9AGAR</name>
<feature type="domain" description="F-box" evidence="1">
    <location>
        <begin position="9"/>
        <end position="71"/>
    </location>
</feature>
<dbReference type="Pfam" id="PF12937">
    <property type="entry name" value="F-box-like"/>
    <property type="match status" value="1"/>
</dbReference>
<dbReference type="Proteomes" id="UP001437256">
    <property type="component" value="Unassembled WGS sequence"/>
</dbReference>
<evidence type="ECO:0000313" key="3">
    <source>
        <dbReference type="Proteomes" id="UP001437256"/>
    </source>
</evidence>
<organism evidence="2 3">
    <name type="scientific">Marasmius tenuissimus</name>
    <dbReference type="NCBI Taxonomy" id="585030"/>
    <lineage>
        <taxon>Eukaryota</taxon>
        <taxon>Fungi</taxon>
        <taxon>Dikarya</taxon>
        <taxon>Basidiomycota</taxon>
        <taxon>Agaricomycotina</taxon>
        <taxon>Agaricomycetes</taxon>
        <taxon>Agaricomycetidae</taxon>
        <taxon>Agaricales</taxon>
        <taxon>Marasmiineae</taxon>
        <taxon>Marasmiaceae</taxon>
        <taxon>Marasmius</taxon>
    </lineage>
</organism>
<dbReference type="SUPFAM" id="SSF81383">
    <property type="entry name" value="F-box domain"/>
    <property type="match status" value="1"/>
</dbReference>
<reference evidence="2 3" key="1">
    <citation type="submission" date="2024-05" db="EMBL/GenBank/DDBJ databases">
        <title>A draft genome resource for the thread blight pathogen Marasmius tenuissimus strain MS-2.</title>
        <authorList>
            <person name="Yulfo-Soto G.E."/>
            <person name="Baruah I.K."/>
            <person name="Amoako-Attah I."/>
            <person name="Bukari Y."/>
            <person name="Meinhardt L.W."/>
            <person name="Bailey B.A."/>
            <person name="Cohen S.P."/>
        </authorList>
    </citation>
    <scope>NUCLEOTIDE SEQUENCE [LARGE SCALE GENOMIC DNA]</scope>
    <source>
        <strain evidence="2 3">MS-2</strain>
    </source>
</reference>
<accession>A0ABR2ZZR7</accession>
<dbReference type="InterPro" id="IPR001810">
    <property type="entry name" value="F-box_dom"/>
</dbReference>
<evidence type="ECO:0000259" key="1">
    <source>
        <dbReference type="Pfam" id="PF12937"/>
    </source>
</evidence>
<gene>
    <name evidence="2" type="ORF">AAF712_006030</name>
</gene>
<sequence>MSQPEDVTEQLPSEILLHILCLATADEGVRVDAYTERPLKVQKSSLYAISAVCQQWRALNENVPAWQRIVIDVSNSHGPAPQQPVQWREEYGALLRQVLEMRKRTGQALEVKCNIADQWPDDERDILESPALTRLVQADIAWKAFEYVASPFSSMDWVCETLEFVRSKFGDWEYLGIDLEDGPFVEEYWSVKDLVGKMTDMPKLQRLALKLGWKGRWHWHSWSIWPSFPSLPVRELKLQASEAVCVVMMKMCPQVSSVDICVDGKEEDTLEKEEKAPDNGLDFAMMNLKTLGLIVMAGNADFVQILTRMECPRLERFVFEWPSNTEAVAKQNGVGALECFVERPRNLALTGEVYLPYVRVKGIENWGLKRLTTAPRDYYSSRRGRPSFL</sequence>
<proteinExistence type="predicted"/>
<evidence type="ECO:0000313" key="2">
    <source>
        <dbReference type="EMBL" id="KAL0066835.1"/>
    </source>
</evidence>
<dbReference type="EMBL" id="JBBXMP010000031">
    <property type="protein sequence ID" value="KAL0066835.1"/>
    <property type="molecule type" value="Genomic_DNA"/>
</dbReference>
<dbReference type="InterPro" id="IPR036047">
    <property type="entry name" value="F-box-like_dom_sf"/>
</dbReference>
<dbReference type="Gene3D" id="1.20.1280.50">
    <property type="match status" value="1"/>
</dbReference>
<comment type="caution">
    <text evidence="2">The sequence shown here is derived from an EMBL/GenBank/DDBJ whole genome shotgun (WGS) entry which is preliminary data.</text>
</comment>